<proteinExistence type="predicted"/>
<keyword evidence="3" id="KW-1185">Reference proteome</keyword>
<evidence type="ECO:0000313" key="3">
    <source>
        <dbReference type="Proteomes" id="UP000228945"/>
    </source>
</evidence>
<sequence>MRKLLTAAFAATVLLAGEAQACARLGFTPFYLEGRARTPDGEWRSTWMEADDTKVRFEQAHPATPWGRLAVAGDTKEGHAEVFPVAADAKRIPDDARVAWKTSLADGLAELQVTTGVFDWWPGRRDGPKLRVNDIPCQMLTETDDTRGNTICLADGNVPVLVKDPAGRPLFEATRVIMRPADPARFSAPSTYPRTTRKPKYLWNWGCDRSAP</sequence>
<dbReference type="KEGG" id="cmb:CSW64_14305"/>
<name>A0A2D2B000_9CAUL</name>
<evidence type="ECO:0000256" key="1">
    <source>
        <dbReference type="SAM" id="SignalP"/>
    </source>
</evidence>
<dbReference type="Proteomes" id="UP000228945">
    <property type="component" value="Chromosome"/>
</dbReference>
<reference evidence="2 3" key="1">
    <citation type="submission" date="2017-10" db="EMBL/GenBank/DDBJ databases">
        <title>Genome sequence of Caulobacter mirabilis FWC38.</title>
        <authorList>
            <person name="Fiebig A."/>
            <person name="Crosson S."/>
        </authorList>
    </citation>
    <scope>NUCLEOTIDE SEQUENCE [LARGE SCALE GENOMIC DNA]</scope>
    <source>
        <strain evidence="2 3">FWC 38</strain>
    </source>
</reference>
<keyword evidence="1" id="KW-0732">Signal</keyword>
<protein>
    <submittedName>
        <fullName evidence="2">Uncharacterized protein</fullName>
    </submittedName>
</protein>
<feature type="chain" id="PRO_5013723121" evidence="1">
    <location>
        <begin position="22"/>
        <end position="212"/>
    </location>
</feature>
<evidence type="ECO:0000313" key="2">
    <source>
        <dbReference type="EMBL" id="ATQ43497.1"/>
    </source>
</evidence>
<dbReference type="RefSeq" id="WP_099622747.1">
    <property type="nucleotide sequence ID" value="NZ_CP024201.1"/>
</dbReference>
<organism evidence="2 3">
    <name type="scientific">Caulobacter mirabilis</name>
    <dbReference type="NCBI Taxonomy" id="69666"/>
    <lineage>
        <taxon>Bacteria</taxon>
        <taxon>Pseudomonadati</taxon>
        <taxon>Pseudomonadota</taxon>
        <taxon>Alphaproteobacteria</taxon>
        <taxon>Caulobacterales</taxon>
        <taxon>Caulobacteraceae</taxon>
        <taxon>Caulobacter</taxon>
    </lineage>
</organism>
<dbReference type="AlphaFoldDB" id="A0A2D2B000"/>
<feature type="signal peptide" evidence="1">
    <location>
        <begin position="1"/>
        <end position="21"/>
    </location>
</feature>
<gene>
    <name evidence="2" type="ORF">CSW64_14305</name>
</gene>
<dbReference type="EMBL" id="CP024201">
    <property type="protein sequence ID" value="ATQ43497.1"/>
    <property type="molecule type" value="Genomic_DNA"/>
</dbReference>
<accession>A0A2D2B000</accession>